<evidence type="ECO:0000313" key="2">
    <source>
        <dbReference type="EMBL" id="KAF6754072.1"/>
    </source>
</evidence>
<comment type="caution">
    <text evidence="2">The sequence shown here is derived from an EMBL/GenBank/DDBJ whole genome shotgun (WGS) entry which is preliminary data.</text>
</comment>
<gene>
    <name evidence="2" type="ORF">DFP72DRAFT_900306</name>
</gene>
<proteinExistence type="predicted"/>
<name>A0A8H6HXC5_9AGAR</name>
<keyword evidence="1" id="KW-0812">Transmembrane</keyword>
<dbReference type="EMBL" id="JACGCI010000036">
    <property type="protein sequence ID" value="KAF6754072.1"/>
    <property type="molecule type" value="Genomic_DNA"/>
</dbReference>
<sequence>MGGLIVDSCSLSLIFCGLSFDCLVLVFVVFDESGAAFCSARTVVLFVYPSVLMVLALASSCCMASVLLYSSLL</sequence>
<reference evidence="2 3" key="1">
    <citation type="submission" date="2020-07" db="EMBL/GenBank/DDBJ databases">
        <title>Comparative genomics of pyrophilous fungi reveals a link between fire events and developmental genes.</title>
        <authorList>
            <consortium name="DOE Joint Genome Institute"/>
            <person name="Steindorff A.S."/>
            <person name="Carver A."/>
            <person name="Calhoun S."/>
            <person name="Stillman K."/>
            <person name="Liu H."/>
            <person name="Lipzen A."/>
            <person name="Pangilinan J."/>
            <person name="Labutti K."/>
            <person name="Bruns T.D."/>
            <person name="Grigoriev I.V."/>
        </authorList>
    </citation>
    <scope>NUCLEOTIDE SEQUENCE [LARGE SCALE GENOMIC DNA]</scope>
    <source>
        <strain evidence="2 3">CBS 144469</strain>
    </source>
</reference>
<dbReference type="Proteomes" id="UP000521943">
    <property type="component" value="Unassembled WGS sequence"/>
</dbReference>
<protein>
    <submittedName>
        <fullName evidence="2">Uncharacterized protein</fullName>
    </submittedName>
</protein>
<evidence type="ECO:0000313" key="3">
    <source>
        <dbReference type="Proteomes" id="UP000521943"/>
    </source>
</evidence>
<dbReference type="AlphaFoldDB" id="A0A8H6HXC5"/>
<keyword evidence="1" id="KW-1133">Transmembrane helix</keyword>
<evidence type="ECO:0000256" key="1">
    <source>
        <dbReference type="SAM" id="Phobius"/>
    </source>
</evidence>
<keyword evidence="3" id="KW-1185">Reference proteome</keyword>
<accession>A0A8H6HXC5</accession>
<feature type="transmembrane region" description="Helical" evidence="1">
    <location>
        <begin position="12"/>
        <end position="30"/>
    </location>
</feature>
<feature type="transmembrane region" description="Helical" evidence="1">
    <location>
        <begin position="42"/>
        <end position="69"/>
    </location>
</feature>
<organism evidence="2 3">
    <name type="scientific">Ephemerocybe angulata</name>
    <dbReference type="NCBI Taxonomy" id="980116"/>
    <lineage>
        <taxon>Eukaryota</taxon>
        <taxon>Fungi</taxon>
        <taxon>Dikarya</taxon>
        <taxon>Basidiomycota</taxon>
        <taxon>Agaricomycotina</taxon>
        <taxon>Agaricomycetes</taxon>
        <taxon>Agaricomycetidae</taxon>
        <taxon>Agaricales</taxon>
        <taxon>Agaricineae</taxon>
        <taxon>Psathyrellaceae</taxon>
        <taxon>Ephemerocybe</taxon>
    </lineage>
</organism>
<keyword evidence="1" id="KW-0472">Membrane</keyword>
<feature type="non-terminal residue" evidence="2">
    <location>
        <position position="73"/>
    </location>
</feature>